<comment type="caution">
    <text evidence="3">The sequence shown here is derived from an EMBL/GenBank/DDBJ whole genome shotgun (WGS) entry which is preliminary data.</text>
</comment>
<dbReference type="VEuPathDB" id="TriTrypDB:TM35_000451210"/>
<dbReference type="EMBL" id="NBCO01000045">
    <property type="protein sequence ID" value="ORC84383.1"/>
    <property type="molecule type" value="Genomic_DNA"/>
</dbReference>
<name>A0A1X0NIT9_9TRYP</name>
<dbReference type="RefSeq" id="XP_028878449.1">
    <property type="nucleotide sequence ID" value="XM_029030218.1"/>
</dbReference>
<evidence type="ECO:0000313" key="4">
    <source>
        <dbReference type="Proteomes" id="UP000192257"/>
    </source>
</evidence>
<gene>
    <name evidence="3" type="ORF">TM35_000451210</name>
</gene>
<feature type="compositionally biased region" description="Polar residues" evidence="1">
    <location>
        <begin position="93"/>
        <end position="102"/>
    </location>
</feature>
<dbReference type="Proteomes" id="UP000192257">
    <property type="component" value="Unassembled WGS sequence"/>
</dbReference>
<feature type="chain" id="PRO_5012936299" description="Mucin-associated surface protein (MASP)" evidence="2">
    <location>
        <begin position="29"/>
        <end position="230"/>
    </location>
</feature>
<dbReference type="GeneID" id="39989998"/>
<evidence type="ECO:0000313" key="3">
    <source>
        <dbReference type="EMBL" id="ORC84383.1"/>
    </source>
</evidence>
<evidence type="ECO:0008006" key="5">
    <source>
        <dbReference type="Google" id="ProtNLM"/>
    </source>
</evidence>
<evidence type="ECO:0000256" key="1">
    <source>
        <dbReference type="SAM" id="MobiDB-lite"/>
    </source>
</evidence>
<evidence type="ECO:0000256" key="2">
    <source>
        <dbReference type="SAM" id="SignalP"/>
    </source>
</evidence>
<sequence length="230" mass="24329">MTKAVMVRCYLLCLLTLALCCACGLVWADSTKASNALIKTSTVGVPSLVHRAVPAFIICFGDDEDDDECHYKKEEDDIEYNEDGVSRVVGELGSSSGHSSTAAEVPGAAPGSKQQGSKTPEELNERTQVDQHEKQITENQEQPGNGEISTPSQTSGINGQGDSIPLEVSPPAESGRGSVGRDGNTEETTTVSEKPSPENKHAAHQRTPSGGQPQDGTNTHITPNEETPVT</sequence>
<accession>A0A1X0NIT9</accession>
<reference evidence="3 4" key="1">
    <citation type="submission" date="2017-03" db="EMBL/GenBank/DDBJ databases">
        <title>An alternative strategy for trypanosome survival in the mammalian bloodstream revealed through genome and transcriptome analysis of the ubiquitous bovine parasite Trypanosoma (Megatrypanum) theileri.</title>
        <authorList>
            <person name="Kelly S."/>
            <person name="Ivens A."/>
            <person name="Mott A."/>
            <person name="O'Neill E."/>
            <person name="Emms D."/>
            <person name="Macleod O."/>
            <person name="Voorheis P."/>
            <person name="Matthews J."/>
            <person name="Matthews K."/>
            <person name="Carrington M."/>
        </authorList>
    </citation>
    <scope>NUCLEOTIDE SEQUENCE [LARGE SCALE GENOMIC DNA]</scope>
    <source>
        <strain evidence="3">Edinburgh</strain>
    </source>
</reference>
<keyword evidence="4" id="KW-1185">Reference proteome</keyword>
<feature type="compositionally biased region" description="Polar residues" evidence="1">
    <location>
        <begin position="137"/>
        <end position="161"/>
    </location>
</feature>
<feature type="compositionally biased region" description="Polar residues" evidence="1">
    <location>
        <begin position="206"/>
        <end position="230"/>
    </location>
</feature>
<organism evidence="3 4">
    <name type="scientific">Trypanosoma theileri</name>
    <dbReference type="NCBI Taxonomy" id="67003"/>
    <lineage>
        <taxon>Eukaryota</taxon>
        <taxon>Discoba</taxon>
        <taxon>Euglenozoa</taxon>
        <taxon>Kinetoplastea</taxon>
        <taxon>Metakinetoplastina</taxon>
        <taxon>Trypanosomatida</taxon>
        <taxon>Trypanosomatidae</taxon>
        <taxon>Trypanosoma</taxon>
    </lineage>
</organism>
<feature type="region of interest" description="Disordered" evidence="1">
    <location>
        <begin position="89"/>
        <end position="230"/>
    </location>
</feature>
<feature type="compositionally biased region" description="Basic and acidic residues" evidence="1">
    <location>
        <begin position="119"/>
        <end position="136"/>
    </location>
</feature>
<keyword evidence="2" id="KW-0732">Signal</keyword>
<protein>
    <recommendedName>
        <fullName evidence="5">Mucin-associated surface protein (MASP)</fullName>
    </recommendedName>
</protein>
<dbReference type="AlphaFoldDB" id="A0A1X0NIT9"/>
<feature type="signal peptide" evidence="2">
    <location>
        <begin position="1"/>
        <end position="28"/>
    </location>
</feature>
<proteinExistence type="predicted"/>